<comment type="caution">
    <text evidence="3">The sequence shown here is derived from an EMBL/GenBank/DDBJ whole genome shotgun (WGS) entry which is preliminary data.</text>
</comment>
<evidence type="ECO:0000256" key="2">
    <source>
        <dbReference type="SAM" id="Phobius"/>
    </source>
</evidence>
<proteinExistence type="predicted"/>
<keyword evidence="2" id="KW-0812">Transmembrane</keyword>
<reference evidence="3 4" key="1">
    <citation type="submission" date="2020-02" db="EMBL/GenBank/DDBJ databases">
        <authorList>
            <person name="Li X.-J."/>
            <person name="Feng X.-M."/>
        </authorList>
    </citation>
    <scope>NUCLEOTIDE SEQUENCE [LARGE SCALE GENOMIC DNA]</scope>
    <source>
        <strain evidence="3 4">CGMCC 4.7225</strain>
    </source>
</reference>
<keyword evidence="2" id="KW-1133">Transmembrane helix</keyword>
<feature type="compositionally biased region" description="Basic residues" evidence="1">
    <location>
        <begin position="131"/>
        <end position="145"/>
    </location>
</feature>
<keyword evidence="4" id="KW-1185">Reference proteome</keyword>
<evidence type="ECO:0000256" key="1">
    <source>
        <dbReference type="SAM" id="MobiDB-lite"/>
    </source>
</evidence>
<evidence type="ECO:0000313" key="4">
    <source>
        <dbReference type="Proteomes" id="UP000469185"/>
    </source>
</evidence>
<organism evidence="3 4">
    <name type="scientific">Phytoactinopolyspora alkaliphila</name>
    <dbReference type="NCBI Taxonomy" id="1783498"/>
    <lineage>
        <taxon>Bacteria</taxon>
        <taxon>Bacillati</taxon>
        <taxon>Actinomycetota</taxon>
        <taxon>Actinomycetes</taxon>
        <taxon>Jiangellales</taxon>
        <taxon>Jiangellaceae</taxon>
        <taxon>Phytoactinopolyspora</taxon>
    </lineage>
</organism>
<dbReference type="Proteomes" id="UP000469185">
    <property type="component" value="Unassembled WGS sequence"/>
</dbReference>
<keyword evidence="2" id="KW-0472">Membrane</keyword>
<protein>
    <recommendedName>
        <fullName evidence="5">DUF4157 domain-containing protein</fullName>
    </recommendedName>
</protein>
<feature type="transmembrane region" description="Helical" evidence="2">
    <location>
        <begin position="86"/>
        <end position="108"/>
    </location>
</feature>
<evidence type="ECO:0000313" key="3">
    <source>
        <dbReference type="EMBL" id="NED96220.1"/>
    </source>
</evidence>
<dbReference type="AlphaFoldDB" id="A0A6N9YMS6"/>
<name>A0A6N9YMS6_9ACTN</name>
<accession>A0A6N9YMS6</accession>
<feature type="region of interest" description="Disordered" evidence="1">
    <location>
        <begin position="120"/>
        <end position="145"/>
    </location>
</feature>
<gene>
    <name evidence="3" type="ORF">G1H11_12955</name>
</gene>
<sequence length="145" mass="16332">MQPRHRVRQVVNWVNLSTALGLLTGLLGRARFERGADGLIIGRGYRLPIPPAPAFTLGNVILLRLDDEQLARRPRLLTHEARHATQYAWCLGPVMIVLYLFAAAWSWAVTGDPASHNPFERHAGLTDGGYRKRPLRGPLQRRRVV</sequence>
<evidence type="ECO:0008006" key="5">
    <source>
        <dbReference type="Google" id="ProtNLM"/>
    </source>
</evidence>
<dbReference type="EMBL" id="JAAGOB010000006">
    <property type="protein sequence ID" value="NED96220.1"/>
    <property type="molecule type" value="Genomic_DNA"/>
</dbReference>